<reference evidence="1" key="1">
    <citation type="submission" date="2018-02" db="EMBL/GenBank/DDBJ databases">
        <title>Rhizophora mucronata_Transcriptome.</title>
        <authorList>
            <person name="Meera S.P."/>
            <person name="Sreeshan A."/>
            <person name="Augustine A."/>
        </authorList>
    </citation>
    <scope>NUCLEOTIDE SEQUENCE</scope>
    <source>
        <tissue evidence="1">Leaf</tissue>
    </source>
</reference>
<dbReference type="AlphaFoldDB" id="A0A2P2R1C2"/>
<accession>A0A2P2R1C2</accession>
<name>A0A2P2R1C2_RHIMU</name>
<organism evidence="1">
    <name type="scientific">Rhizophora mucronata</name>
    <name type="common">Asiatic mangrove</name>
    <dbReference type="NCBI Taxonomy" id="61149"/>
    <lineage>
        <taxon>Eukaryota</taxon>
        <taxon>Viridiplantae</taxon>
        <taxon>Streptophyta</taxon>
        <taxon>Embryophyta</taxon>
        <taxon>Tracheophyta</taxon>
        <taxon>Spermatophyta</taxon>
        <taxon>Magnoliopsida</taxon>
        <taxon>eudicotyledons</taxon>
        <taxon>Gunneridae</taxon>
        <taxon>Pentapetalae</taxon>
        <taxon>rosids</taxon>
        <taxon>fabids</taxon>
        <taxon>Malpighiales</taxon>
        <taxon>Rhizophoraceae</taxon>
        <taxon>Rhizophora</taxon>
    </lineage>
</organism>
<protein>
    <submittedName>
        <fullName evidence="1">Uncharacterized protein</fullName>
    </submittedName>
</protein>
<sequence length="39" mass="4277">MIFQLPGTVFLLNHPLISNTPPGGGHQIFFLQSVQTLVN</sequence>
<evidence type="ECO:0000313" key="1">
    <source>
        <dbReference type="EMBL" id="MBX73056.1"/>
    </source>
</evidence>
<proteinExistence type="predicted"/>
<dbReference type="EMBL" id="GGEC01092572">
    <property type="protein sequence ID" value="MBX73056.1"/>
    <property type="molecule type" value="Transcribed_RNA"/>
</dbReference>